<dbReference type="InterPro" id="IPR018247">
    <property type="entry name" value="EF_Hand_1_Ca_BS"/>
</dbReference>
<dbReference type="InterPro" id="IPR011992">
    <property type="entry name" value="EF-hand-dom_pair"/>
</dbReference>
<evidence type="ECO:0000256" key="1">
    <source>
        <dbReference type="ARBA" id="ARBA00022837"/>
    </source>
</evidence>
<reference evidence="5 6" key="1">
    <citation type="journal article" date="2019" name="Nat. Ecol. Evol.">
        <title>Megaphylogeny resolves global patterns of mushroom evolution.</title>
        <authorList>
            <person name="Varga T."/>
            <person name="Krizsan K."/>
            <person name="Foldi C."/>
            <person name="Dima B."/>
            <person name="Sanchez-Garcia M."/>
            <person name="Sanchez-Ramirez S."/>
            <person name="Szollosi G.J."/>
            <person name="Szarkandi J.G."/>
            <person name="Papp V."/>
            <person name="Albert L."/>
            <person name="Andreopoulos W."/>
            <person name="Angelini C."/>
            <person name="Antonin V."/>
            <person name="Barry K.W."/>
            <person name="Bougher N.L."/>
            <person name="Buchanan P."/>
            <person name="Buyck B."/>
            <person name="Bense V."/>
            <person name="Catcheside P."/>
            <person name="Chovatia M."/>
            <person name="Cooper J."/>
            <person name="Damon W."/>
            <person name="Desjardin D."/>
            <person name="Finy P."/>
            <person name="Geml J."/>
            <person name="Haridas S."/>
            <person name="Hughes K."/>
            <person name="Justo A."/>
            <person name="Karasinski D."/>
            <person name="Kautmanova I."/>
            <person name="Kiss B."/>
            <person name="Kocsube S."/>
            <person name="Kotiranta H."/>
            <person name="LaButti K.M."/>
            <person name="Lechner B.E."/>
            <person name="Liimatainen K."/>
            <person name="Lipzen A."/>
            <person name="Lukacs Z."/>
            <person name="Mihaltcheva S."/>
            <person name="Morgado L.N."/>
            <person name="Niskanen T."/>
            <person name="Noordeloos M.E."/>
            <person name="Ohm R.A."/>
            <person name="Ortiz-Santana B."/>
            <person name="Ovrebo C."/>
            <person name="Racz N."/>
            <person name="Riley R."/>
            <person name="Savchenko A."/>
            <person name="Shiryaev A."/>
            <person name="Soop K."/>
            <person name="Spirin V."/>
            <person name="Szebenyi C."/>
            <person name="Tomsovsky M."/>
            <person name="Tulloss R.E."/>
            <person name="Uehling J."/>
            <person name="Grigoriev I.V."/>
            <person name="Vagvolgyi C."/>
            <person name="Papp T."/>
            <person name="Martin F.M."/>
            <person name="Miettinen O."/>
            <person name="Hibbett D.S."/>
            <person name="Nagy L.G."/>
        </authorList>
    </citation>
    <scope>NUCLEOTIDE SEQUENCE [LARGE SCALE GENOMIC DNA]</scope>
    <source>
        <strain evidence="5 6">OMC1185</strain>
    </source>
</reference>
<feature type="region of interest" description="Disordered" evidence="2">
    <location>
        <begin position="940"/>
        <end position="959"/>
    </location>
</feature>
<dbReference type="GO" id="GO:0005509">
    <property type="term" value="F:calcium ion binding"/>
    <property type="evidence" value="ECO:0007669"/>
    <property type="project" value="InterPro"/>
</dbReference>
<dbReference type="Gene3D" id="1.10.238.10">
    <property type="entry name" value="EF-hand"/>
    <property type="match status" value="1"/>
</dbReference>
<evidence type="ECO:0000259" key="3">
    <source>
        <dbReference type="PROSITE" id="PS50086"/>
    </source>
</evidence>
<evidence type="ECO:0000256" key="2">
    <source>
        <dbReference type="SAM" id="MobiDB-lite"/>
    </source>
</evidence>
<dbReference type="InterPro" id="IPR002048">
    <property type="entry name" value="EF_hand_dom"/>
</dbReference>
<dbReference type="SMART" id="SM00164">
    <property type="entry name" value="TBC"/>
    <property type="match status" value="1"/>
</dbReference>
<dbReference type="GO" id="GO:0031267">
    <property type="term" value="F:small GTPase binding"/>
    <property type="evidence" value="ECO:0007669"/>
    <property type="project" value="TreeGrafter"/>
</dbReference>
<proteinExistence type="predicted"/>
<dbReference type="GO" id="GO:0005096">
    <property type="term" value="F:GTPase activator activity"/>
    <property type="evidence" value="ECO:0007669"/>
    <property type="project" value="TreeGrafter"/>
</dbReference>
<dbReference type="PROSITE" id="PS50222">
    <property type="entry name" value="EF_HAND_2"/>
    <property type="match status" value="1"/>
</dbReference>
<dbReference type="Gene3D" id="1.10.8.270">
    <property type="entry name" value="putative rabgap domain of human tbc1 domain family member 14 like domains"/>
    <property type="match status" value="1"/>
</dbReference>
<dbReference type="InterPro" id="IPR000195">
    <property type="entry name" value="Rab-GAP-TBC_dom"/>
</dbReference>
<dbReference type="Proteomes" id="UP000305948">
    <property type="component" value="Unassembled WGS sequence"/>
</dbReference>
<dbReference type="InterPro" id="IPR035969">
    <property type="entry name" value="Rab-GAP_TBC_sf"/>
</dbReference>
<evidence type="ECO:0000259" key="4">
    <source>
        <dbReference type="PROSITE" id="PS50222"/>
    </source>
</evidence>
<feature type="domain" description="Rab-GAP TBC" evidence="3">
    <location>
        <begin position="243"/>
        <end position="431"/>
    </location>
</feature>
<dbReference type="FunFam" id="1.10.8.270:FF:000015">
    <property type="entry name" value="GTPase activating protein (Gyp2)"/>
    <property type="match status" value="1"/>
</dbReference>
<keyword evidence="1" id="KW-0106">Calcium</keyword>
<organism evidence="5 6">
    <name type="scientific">Heliocybe sulcata</name>
    <dbReference type="NCBI Taxonomy" id="5364"/>
    <lineage>
        <taxon>Eukaryota</taxon>
        <taxon>Fungi</taxon>
        <taxon>Dikarya</taxon>
        <taxon>Basidiomycota</taxon>
        <taxon>Agaricomycotina</taxon>
        <taxon>Agaricomycetes</taxon>
        <taxon>Gloeophyllales</taxon>
        <taxon>Gloeophyllaceae</taxon>
        <taxon>Heliocybe</taxon>
    </lineage>
</organism>
<dbReference type="Gene3D" id="1.10.472.80">
    <property type="entry name" value="Ypt/Rab-GAP domain of gyp1p, domain 3"/>
    <property type="match status" value="1"/>
</dbReference>
<accession>A0A5C3N5C8</accession>
<dbReference type="SUPFAM" id="SSF47473">
    <property type="entry name" value="EF-hand"/>
    <property type="match status" value="1"/>
</dbReference>
<dbReference type="STRING" id="5364.A0A5C3N5C8"/>
<name>A0A5C3N5C8_9AGAM</name>
<dbReference type="Pfam" id="PF00566">
    <property type="entry name" value="RabGAP-TBC"/>
    <property type="match status" value="1"/>
</dbReference>
<dbReference type="AlphaFoldDB" id="A0A5C3N5C8"/>
<gene>
    <name evidence="5" type="ORF">OE88DRAFT_1658819</name>
</gene>
<dbReference type="SUPFAM" id="SSF47923">
    <property type="entry name" value="Ypt/Rab-GAP domain of gyp1p"/>
    <property type="match status" value="2"/>
</dbReference>
<dbReference type="OrthoDB" id="17687at2759"/>
<dbReference type="InterPro" id="IPR050302">
    <property type="entry name" value="Rab_GAP_TBC_domain"/>
</dbReference>
<protein>
    <submittedName>
        <fullName evidence="5">TBC-domain-containing protein</fullName>
    </submittedName>
</protein>
<feature type="compositionally biased region" description="Low complexity" evidence="2">
    <location>
        <begin position="850"/>
        <end position="869"/>
    </location>
</feature>
<evidence type="ECO:0000313" key="6">
    <source>
        <dbReference type="Proteomes" id="UP000305948"/>
    </source>
</evidence>
<dbReference type="FunFam" id="1.10.472.80:FF:000051">
    <property type="entry name" value="Probable MDR1-Mac1p interacting protein"/>
    <property type="match status" value="1"/>
</dbReference>
<dbReference type="PANTHER" id="PTHR47219:SF20">
    <property type="entry name" value="TBC1 DOMAIN FAMILY MEMBER 2B"/>
    <property type="match status" value="1"/>
</dbReference>
<dbReference type="PROSITE" id="PS00018">
    <property type="entry name" value="EF_HAND_1"/>
    <property type="match status" value="1"/>
</dbReference>
<evidence type="ECO:0000313" key="5">
    <source>
        <dbReference type="EMBL" id="TFK52047.1"/>
    </source>
</evidence>
<sequence length="959" mass="108209">MSTISTQLRSFKEPTKDQLTQLSFSIPSSLTDRADKDGLEKMEINAVLSLSAEAEEDSYAGKLHLFPPFLSFASLDRKSCRFTLPLCTIRRVERLNARAGIYALSLSLWHGMKIIVQLTSLRPTADLFCSMLRDALKAELQHGQMKAVRSFVKTCYSETLVASTGPLVDEELEEKTPLEGEEGSRGTDIPYHVGLGLKFKFPGDPKKLREASKVKLWTTYLKTHGRNLTLLRYPQCTRLVQVGLPNRLRGEMWEVLSGSLYLRFSYPGMYQQILKENEGRTSTSTEDIEKDLHRSLPEYSAYQSEEGISALRRVLQAYSFKNPELGYCQAMNILAAALLIYMSEEQAFWLLEVICDRLLPGYYSTSMHGTLLDQRVFESLVQKCLPIIHDHFQVVDVQLSVASLPWFLSLFINSMPMVFACRIIDCFFCMGPKVLFQVGLAILKINGEELLKIQDDGGFIQLMRSYFSSLGNSAHPHSADPRARAITRFQELLLVSFREFAIITDDTIYNERRKYRNDIIFSIESFSKRAAVRNLSTLERFTKEQAGLVYDALYRAMCIVPPPAPVAKPAPSLIGDGSEEKPETRIGLRTFRIFLSEIATWARDEKVIINGIQQRVERDVAEHEFIDRLFYFWDVSCKGALSFQDLVSGLDGVMFNDLMENIEWFFNLHDKNKDGFLTKDEVLQLSESLLFIFRFEVGDAYLGAVSRFMTNAFEYGDALLPQPEDKRESDDVPPSDIGHNQPYLNLATFRMVVLADEILESFFETDLSACFKLEPVPMMDLPSSHNGFLGDLISNIATDDNKKLFNRFTDRIGQTIGRHQVIHRPAIGKYTKLDEPKARESLLIPSMRQSPTSPSTSSLATTARAPSPSNASTSNLSAAETLVQPPDISPLNMVKNANEALMERPQFAIDDALDDDTDDELGGEDDGVMDEVDAFLEAHDSGLTEEQRELAKGKSFSDQ</sequence>
<dbReference type="PANTHER" id="PTHR47219">
    <property type="entry name" value="RAB GTPASE-ACTIVATING PROTEIN 1-LIKE"/>
    <property type="match status" value="1"/>
</dbReference>
<keyword evidence="6" id="KW-1185">Reference proteome</keyword>
<dbReference type="PROSITE" id="PS50086">
    <property type="entry name" value="TBC_RABGAP"/>
    <property type="match status" value="1"/>
</dbReference>
<dbReference type="EMBL" id="ML213510">
    <property type="protein sequence ID" value="TFK52047.1"/>
    <property type="molecule type" value="Genomic_DNA"/>
</dbReference>
<feature type="region of interest" description="Disordered" evidence="2">
    <location>
        <begin position="843"/>
        <end position="878"/>
    </location>
</feature>
<feature type="domain" description="EF-hand" evidence="4">
    <location>
        <begin position="657"/>
        <end position="692"/>
    </location>
</feature>